<gene>
    <name evidence="2" type="ORF">CPELLU_LOCUS2341</name>
</gene>
<reference evidence="2" key="1">
    <citation type="submission" date="2021-06" db="EMBL/GenBank/DDBJ databases">
        <authorList>
            <person name="Kallberg Y."/>
            <person name="Tangrot J."/>
            <person name="Rosling A."/>
        </authorList>
    </citation>
    <scope>NUCLEOTIDE SEQUENCE</scope>
    <source>
        <strain evidence="2">FL966</strain>
    </source>
</reference>
<name>A0A9N8ZKA4_9GLOM</name>
<accession>A0A9N8ZKA4</accession>
<dbReference type="OrthoDB" id="2427876at2759"/>
<dbReference type="AlphaFoldDB" id="A0A9N8ZKA4"/>
<feature type="non-terminal residue" evidence="2">
    <location>
        <position position="1"/>
    </location>
</feature>
<dbReference type="EMBL" id="CAJVQA010000993">
    <property type="protein sequence ID" value="CAG8498662.1"/>
    <property type="molecule type" value="Genomic_DNA"/>
</dbReference>
<evidence type="ECO:0000313" key="3">
    <source>
        <dbReference type="Proteomes" id="UP000789759"/>
    </source>
</evidence>
<comment type="caution">
    <text evidence="2">The sequence shown here is derived from an EMBL/GenBank/DDBJ whole genome shotgun (WGS) entry which is preliminary data.</text>
</comment>
<organism evidence="2 3">
    <name type="scientific">Cetraspora pellucida</name>
    <dbReference type="NCBI Taxonomy" id="1433469"/>
    <lineage>
        <taxon>Eukaryota</taxon>
        <taxon>Fungi</taxon>
        <taxon>Fungi incertae sedis</taxon>
        <taxon>Mucoromycota</taxon>
        <taxon>Glomeromycotina</taxon>
        <taxon>Glomeromycetes</taxon>
        <taxon>Diversisporales</taxon>
        <taxon>Gigasporaceae</taxon>
        <taxon>Cetraspora</taxon>
    </lineage>
</organism>
<evidence type="ECO:0000256" key="1">
    <source>
        <dbReference type="SAM" id="MobiDB-lite"/>
    </source>
</evidence>
<keyword evidence="3" id="KW-1185">Reference proteome</keyword>
<protein>
    <submittedName>
        <fullName evidence="2">5668_t:CDS:1</fullName>
    </submittedName>
</protein>
<sequence length="86" mass="10146">MDSDIIKSFKLKDLTTAELKKDLELYYKVIDKLLVTEDVINNNEILIMIHKTFSFELVVTNFEEDKKQKKSDDGFKPEELDMLCKK</sequence>
<evidence type="ECO:0000313" key="2">
    <source>
        <dbReference type="EMBL" id="CAG8498662.1"/>
    </source>
</evidence>
<dbReference type="Proteomes" id="UP000789759">
    <property type="component" value="Unassembled WGS sequence"/>
</dbReference>
<proteinExistence type="predicted"/>
<feature type="region of interest" description="Disordered" evidence="1">
    <location>
        <begin position="65"/>
        <end position="86"/>
    </location>
</feature>